<dbReference type="EMBL" id="FTOG01000009">
    <property type="protein sequence ID" value="SIT06693.1"/>
    <property type="molecule type" value="Genomic_DNA"/>
</dbReference>
<proteinExistence type="predicted"/>
<feature type="compositionally biased region" description="Basic and acidic residues" evidence="1">
    <location>
        <begin position="96"/>
        <end position="105"/>
    </location>
</feature>
<dbReference type="OrthoDB" id="5738806at2"/>
<evidence type="ECO:0000256" key="1">
    <source>
        <dbReference type="SAM" id="MobiDB-lite"/>
    </source>
</evidence>
<evidence type="ECO:0000313" key="3">
    <source>
        <dbReference type="Proteomes" id="UP000186221"/>
    </source>
</evidence>
<dbReference type="Proteomes" id="UP000186221">
    <property type="component" value="Unassembled WGS sequence"/>
</dbReference>
<sequence length="105" mass="11287">MSRTHAKVVSANDLRAGHTVYLTSNGGWSRYITQAEVITDEAEAQLRLLDAIGHATVVVGAYLVDVEPGSDGPKPVALRERFRAQGPSIHPSKQTARAEARHVSA</sequence>
<dbReference type="Pfam" id="PF11011">
    <property type="entry name" value="DUF2849"/>
    <property type="match status" value="1"/>
</dbReference>
<evidence type="ECO:0008006" key="4">
    <source>
        <dbReference type="Google" id="ProtNLM"/>
    </source>
</evidence>
<evidence type="ECO:0000313" key="2">
    <source>
        <dbReference type="EMBL" id="SIT06693.1"/>
    </source>
</evidence>
<keyword evidence="3" id="KW-1185">Reference proteome</keyword>
<dbReference type="AlphaFoldDB" id="A0A1N7P7Y4"/>
<dbReference type="STRING" id="453582.SAMN05421580_109127"/>
<feature type="region of interest" description="Disordered" evidence="1">
    <location>
        <begin position="83"/>
        <end position="105"/>
    </location>
</feature>
<gene>
    <name evidence="2" type="ORF">SAMN05421580_109127</name>
</gene>
<reference evidence="3" key="1">
    <citation type="submission" date="2017-01" db="EMBL/GenBank/DDBJ databases">
        <authorList>
            <person name="Varghese N."/>
            <person name="Submissions S."/>
        </authorList>
    </citation>
    <scope>NUCLEOTIDE SEQUENCE [LARGE SCALE GENOMIC DNA]</scope>
    <source>
        <strain evidence="3">DSM 19945</strain>
    </source>
</reference>
<organism evidence="2 3">
    <name type="scientific">Rhodobacter aestuarii</name>
    <dbReference type="NCBI Taxonomy" id="453582"/>
    <lineage>
        <taxon>Bacteria</taxon>
        <taxon>Pseudomonadati</taxon>
        <taxon>Pseudomonadota</taxon>
        <taxon>Alphaproteobacteria</taxon>
        <taxon>Rhodobacterales</taxon>
        <taxon>Rhodobacter group</taxon>
        <taxon>Rhodobacter</taxon>
    </lineage>
</organism>
<name>A0A1N7P7Y4_9RHOB</name>
<dbReference type="InterPro" id="IPR021270">
    <property type="entry name" value="DUF2849"/>
</dbReference>
<protein>
    <recommendedName>
        <fullName evidence="4">DUF2849 domain-containing protein</fullName>
    </recommendedName>
</protein>
<dbReference type="RefSeq" id="WP_076485639.1">
    <property type="nucleotide sequence ID" value="NZ_FTOG01000009.1"/>
</dbReference>
<accession>A0A1N7P7Y4</accession>